<feature type="region of interest" description="Disordered" evidence="3">
    <location>
        <begin position="1003"/>
        <end position="1033"/>
    </location>
</feature>
<dbReference type="Proteomes" id="UP000254925">
    <property type="component" value="Unassembled WGS sequence"/>
</dbReference>
<feature type="compositionally biased region" description="Gly residues" evidence="3">
    <location>
        <begin position="495"/>
        <end position="505"/>
    </location>
</feature>
<dbReference type="PROSITE" id="PS50268">
    <property type="entry name" value="CADHERIN_2"/>
    <property type="match status" value="1"/>
</dbReference>
<dbReference type="AlphaFoldDB" id="A0A370HND3"/>
<name>A0A370HND3_9HYPH</name>
<dbReference type="InterPro" id="IPR002126">
    <property type="entry name" value="Cadherin-like_dom"/>
</dbReference>
<dbReference type="SUPFAM" id="SSF51120">
    <property type="entry name" value="beta-Roll"/>
    <property type="match status" value="5"/>
</dbReference>
<reference evidence="5 6" key="1">
    <citation type="submission" date="2018-07" db="EMBL/GenBank/DDBJ databases">
        <title>Genomic Encyclopedia of Type Strains, Phase IV (KMG-IV): sequencing the most valuable type-strain genomes for metagenomic binning, comparative biology and taxonomic classification.</title>
        <authorList>
            <person name="Goeker M."/>
        </authorList>
    </citation>
    <scope>NUCLEOTIDE SEQUENCE [LARGE SCALE GENOMIC DNA]</scope>
    <source>
        <strain evidence="5 6">DSM 14364</strain>
    </source>
</reference>
<feature type="region of interest" description="Disordered" evidence="3">
    <location>
        <begin position="484"/>
        <end position="517"/>
    </location>
</feature>
<comment type="caution">
    <text evidence="5">The sequence shown here is derived from an EMBL/GenBank/DDBJ whole genome shotgun (WGS) entry which is preliminary data.</text>
</comment>
<evidence type="ECO:0000259" key="4">
    <source>
        <dbReference type="PROSITE" id="PS50268"/>
    </source>
</evidence>
<sequence length="1159" mass="120744">MAITTWTNEIRVSPWAGSHLSPYVTTLTGGRLLIVWAGDNDADDGFGDADHGIHGRLFHADGAPVGDGAAFLVNTTKSGEQLRPEAVGLPNGGYAVVWEDYSSDAGSAVRSRYGNAGGLLGADEQWDNVGQSVRPRVDYSATEGRFYLSSNYLNSSPPWAQFGARYVAVDSATSWQVGSPATQGKVIDTAVSASKWSGQGQQRLFFWAREEWSNGVMTGYGIYAGSPPENSSDVSAGAIKVASAGTGVSNDLRIRTVDLSADQVMLVWFDGIKLAGRVINRSSPQQEGPSDRIELWRPAPGSSLVPKHITVAKMLDGFAVTFSAGPDIRVITYDSAGVKKDEHVFSGVGAGAEASIAALPDGRLLITWSAGTVVKAQGLDPRTAGVNLDGTTDNDHYMGTGFVDVLRGGSGNDTLSGNNGDDVLEGGAGADKLQGDIGFDFATYATAAAAVKADLKLGRGMEGDANGDTFSGIEALVGSLFNDELGGDDNDNELRGGGTSGGTNGGNDTLDGYRGNDKLIGEGGDDKLYGREGLDTLYGGTGADRLDGGSEADRLEGGSEDDTLIGGAGADYIDGGAGDRDIVDYSGSAEAVDVALIRLDRTTNIGGDAEGDLISNVEDIQGSAFNDRLAGNGVANRIYGGAGNDTLAGYGGDADYLDGGTGDHDVVDYTLSAESVDVNLHRISDNESTGIGGDAQGDFIRNVEDILGSAFNDRLAGNGVANTIDGQGGVDTLYGHAEADTLRGGEGDDWLDGGADGDSLEGGGDNDTLIGGRGNDSLDGGSGENVAVFSGALSNYTVHRRSDGSYLITDRRADEDGADVLKNVQFVEFGGQRYAIDQVVTDPNNPDPNNPDPNNPDPNNPDPNNPSTPDGPPTGISLSGTTVKEYDAADTLVGTLSTTDPTPNDSFTYRLLTNADGRFKLVGNQILVADGFRLDHEQAASHRIAVQVADRKGAIYSREFVISVNNIDPESTAGTAGNDVFKGGALGDTLSGGLGNDRLFGQGGNDTLKGEAGNDTLGGGEGKDKLTGGKGSGSRDAFVFDVKLTSKSVANQHKDQILDFGPKYDSIFFDDAAFTNKTIAKYLKNKGASLDKPVKMKASFFKVGDKAADKDDFFIYNARTKKLYFDVDGSGSKAMVEIASLKLQKGEGTTLTASDFFFV</sequence>
<evidence type="ECO:0000313" key="6">
    <source>
        <dbReference type="Proteomes" id="UP000254925"/>
    </source>
</evidence>
<dbReference type="PRINTS" id="PR00313">
    <property type="entry name" value="CABNDNGRPT"/>
</dbReference>
<evidence type="ECO:0000256" key="2">
    <source>
        <dbReference type="ARBA" id="ARBA00022525"/>
    </source>
</evidence>
<dbReference type="Pfam" id="PF00353">
    <property type="entry name" value="HemolysinCabind"/>
    <property type="match status" value="6"/>
</dbReference>
<proteinExistence type="predicted"/>
<keyword evidence="2" id="KW-0964">Secreted</keyword>
<dbReference type="OrthoDB" id="8010440at2"/>
<feature type="compositionally biased region" description="Pro residues" evidence="3">
    <location>
        <begin position="845"/>
        <end position="872"/>
    </location>
</feature>
<dbReference type="Gene3D" id="2.150.10.10">
    <property type="entry name" value="Serralysin-like metalloprotease, C-terminal"/>
    <property type="match status" value="6"/>
</dbReference>
<feature type="region of interest" description="Disordered" evidence="3">
    <location>
        <begin position="839"/>
        <end position="880"/>
    </location>
</feature>
<accession>A0A370HND3</accession>
<dbReference type="PANTHER" id="PTHR38340:SF1">
    <property type="entry name" value="S-LAYER PROTEIN"/>
    <property type="match status" value="1"/>
</dbReference>
<feature type="region of interest" description="Disordered" evidence="3">
    <location>
        <begin position="540"/>
        <end position="567"/>
    </location>
</feature>
<feature type="domain" description="Cadherin" evidence="4">
    <location>
        <begin position="882"/>
        <end position="981"/>
    </location>
</feature>
<dbReference type="GO" id="GO:0005576">
    <property type="term" value="C:extracellular region"/>
    <property type="evidence" value="ECO:0007669"/>
    <property type="project" value="UniProtKB-SubCell"/>
</dbReference>
<dbReference type="InterPro" id="IPR011049">
    <property type="entry name" value="Serralysin-like_metalloprot_C"/>
</dbReference>
<dbReference type="PROSITE" id="PS00330">
    <property type="entry name" value="HEMOLYSIN_CALCIUM"/>
    <property type="match status" value="5"/>
</dbReference>
<dbReference type="PANTHER" id="PTHR38340">
    <property type="entry name" value="S-LAYER PROTEIN"/>
    <property type="match status" value="1"/>
</dbReference>
<dbReference type="EMBL" id="QQBB01000003">
    <property type="protein sequence ID" value="RDI60072.1"/>
    <property type="molecule type" value="Genomic_DNA"/>
</dbReference>
<dbReference type="GO" id="GO:0005509">
    <property type="term" value="F:calcium ion binding"/>
    <property type="evidence" value="ECO:0007669"/>
    <property type="project" value="InterPro"/>
</dbReference>
<evidence type="ECO:0000256" key="1">
    <source>
        <dbReference type="ARBA" id="ARBA00004613"/>
    </source>
</evidence>
<feature type="compositionally biased region" description="Gly residues" evidence="3">
    <location>
        <begin position="754"/>
        <end position="765"/>
    </location>
</feature>
<dbReference type="InterPro" id="IPR015919">
    <property type="entry name" value="Cadherin-like_sf"/>
</dbReference>
<feature type="compositionally biased region" description="Basic and acidic residues" evidence="3">
    <location>
        <begin position="544"/>
        <end position="557"/>
    </location>
</feature>
<dbReference type="GO" id="GO:0016020">
    <property type="term" value="C:membrane"/>
    <property type="evidence" value="ECO:0007669"/>
    <property type="project" value="InterPro"/>
</dbReference>
<comment type="subcellular location">
    <subcellularLocation>
        <location evidence="1">Secreted</location>
    </subcellularLocation>
</comment>
<protein>
    <submittedName>
        <fullName evidence="5">Ca2+-binding RTX toxin-like protein</fullName>
    </submittedName>
</protein>
<evidence type="ECO:0000313" key="5">
    <source>
        <dbReference type="EMBL" id="RDI60072.1"/>
    </source>
</evidence>
<gene>
    <name evidence="5" type="ORF">DES45_103332</name>
</gene>
<evidence type="ECO:0000256" key="3">
    <source>
        <dbReference type="SAM" id="MobiDB-lite"/>
    </source>
</evidence>
<dbReference type="InterPro" id="IPR018511">
    <property type="entry name" value="Hemolysin-typ_Ca-bd_CS"/>
</dbReference>
<dbReference type="SUPFAM" id="SSF49313">
    <property type="entry name" value="Cadherin-like"/>
    <property type="match status" value="1"/>
</dbReference>
<dbReference type="InterPro" id="IPR050557">
    <property type="entry name" value="RTX_toxin/Mannuronan_C5-epim"/>
</dbReference>
<feature type="region of interest" description="Disordered" evidence="3">
    <location>
        <begin position="744"/>
        <end position="780"/>
    </location>
</feature>
<keyword evidence="6" id="KW-1185">Reference proteome</keyword>
<dbReference type="GO" id="GO:0007156">
    <property type="term" value="P:homophilic cell adhesion via plasma membrane adhesion molecules"/>
    <property type="evidence" value="ECO:0007669"/>
    <property type="project" value="InterPro"/>
</dbReference>
<dbReference type="InterPro" id="IPR001343">
    <property type="entry name" value="Hemolysn_Ca-bd"/>
</dbReference>
<organism evidence="5 6">
    <name type="scientific">Microvirga subterranea</name>
    <dbReference type="NCBI Taxonomy" id="186651"/>
    <lineage>
        <taxon>Bacteria</taxon>
        <taxon>Pseudomonadati</taxon>
        <taxon>Pseudomonadota</taxon>
        <taxon>Alphaproteobacteria</taxon>
        <taxon>Hyphomicrobiales</taxon>
        <taxon>Methylobacteriaceae</taxon>
        <taxon>Microvirga</taxon>
    </lineage>
</organism>